<accession>A0A8J4RIM1</accession>
<protein>
    <recommendedName>
        <fullName evidence="1">DNA2/NAM7 helicase-like C-terminal domain-containing protein</fullName>
    </recommendedName>
</protein>
<dbReference type="PANTHER" id="PTHR21529">
    <property type="entry name" value="MAMMARY TURMOR VIRUS RECEPTOR HOMOLOG 1, 2 MTVR1, 2"/>
    <property type="match status" value="1"/>
</dbReference>
<evidence type="ECO:0000313" key="3">
    <source>
        <dbReference type="Proteomes" id="UP000737018"/>
    </source>
</evidence>
<evidence type="ECO:0000313" key="2">
    <source>
        <dbReference type="EMBL" id="KAF3964952.1"/>
    </source>
</evidence>
<reference evidence="2" key="1">
    <citation type="submission" date="2020-03" db="EMBL/GenBank/DDBJ databases">
        <title>Castanea mollissima Vanexum genome sequencing.</title>
        <authorList>
            <person name="Staton M."/>
        </authorList>
    </citation>
    <scope>NUCLEOTIDE SEQUENCE</scope>
    <source>
        <tissue evidence="2">Leaf</tissue>
    </source>
</reference>
<gene>
    <name evidence="2" type="ORF">CMV_010808</name>
</gene>
<dbReference type="InterPro" id="IPR041679">
    <property type="entry name" value="DNA2/NAM7-like_C"/>
</dbReference>
<dbReference type="Proteomes" id="UP000737018">
    <property type="component" value="Unassembled WGS sequence"/>
</dbReference>
<dbReference type="Pfam" id="PF13087">
    <property type="entry name" value="AAA_12"/>
    <property type="match status" value="1"/>
</dbReference>
<dbReference type="Gene3D" id="3.40.50.300">
    <property type="entry name" value="P-loop containing nucleotide triphosphate hydrolases"/>
    <property type="match status" value="1"/>
</dbReference>
<dbReference type="InterPro" id="IPR027417">
    <property type="entry name" value="P-loop_NTPase"/>
</dbReference>
<comment type="caution">
    <text evidence="2">The sequence shown here is derived from an EMBL/GenBank/DDBJ whole genome shotgun (WGS) entry which is preliminary data.</text>
</comment>
<dbReference type="OrthoDB" id="3156807at2759"/>
<sequence>MIDNEEEKIEEKKSKKNVRNVIIKALNEKKNKKNEGQECESTIPLQLLGLRLAILIGDEQQLPAMVKSKILDGPNVKERSVRFVDGFQVGEEVVIIISIVRCNMNGVVGFLENHQRANVALTCARLLWLPWLSITKCTFYSTWIPFCLERPNGRSLSAMKFLNSMSRVKNVETCKQVLTLLENLANGWRQSHKNKNLFFYQGTSSQLLEQYKLNGCLNLVWTADILKENSYYIQILKVWDILPLSEIPRVANHLDVLFENYIVDKVSQCKYKSLNGCLFVPMRWSIDSCSCLEADPLLSLPEPLASLSQRDYLESSSTTYINNSTMGRGVVRKWLRKLPNE</sequence>
<dbReference type="PANTHER" id="PTHR21529:SF4">
    <property type="entry name" value="TPR AND ANKYRIN REPEAT-CONTAINING PROTEIN 1"/>
    <property type="match status" value="1"/>
</dbReference>
<name>A0A8J4RIM1_9ROSI</name>
<evidence type="ECO:0000259" key="1">
    <source>
        <dbReference type="Pfam" id="PF13087"/>
    </source>
</evidence>
<feature type="domain" description="DNA2/NAM7 helicase-like C-terminal" evidence="1">
    <location>
        <begin position="78"/>
        <end position="125"/>
    </location>
</feature>
<organism evidence="2 3">
    <name type="scientific">Castanea mollissima</name>
    <name type="common">Chinese chestnut</name>
    <dbReference type="NCBI Taxonomy" id="60419"/>
    <lineage>
        <taxon>Eukaryota</taxon>
        <taxon>Viridiplantae</taxon>
        <taxon>Streptophyta</taxon>
        <taxon>Embryophyta</taxon>
        <taxon>Tracheophyta</taxon>
        <taxon>Spermatophyta</taxon>
        <taxon>Magnoliopsida</taxon>
        <taxon>eudicotyledons</taxon>
        <taxon>Gunneridae</taxon>
        <taxon>Pentapetalae</taxon>
        <taxon>rosids</taxon>
        <taxon>fabids</taxon>
        <taxon>Fagales</taxon>
        <taxon>Fagaceae</taxon>
        <taxon>Castanea</taxon>
    </lineage>
</organism>
<proteinExistence type="predicted"/>
<dbReference type="InterPro" id="IPR039904">
    <property type="entry name" value="TRANK1"/>
</dbReference>
<dbReference type="EMBL" id="JRKL02001285">
    <property type="protein sequence ID" value="KAF3964952.1"/>
    <property type="molecule type" value="Genomic_DNA"/>
</dbReference>
<keyword evidence="3" id="KW-1185">Reference proteome</keyword>
<dbReference type="AlphaFoldDB" id="A0A8J4RIM1"/>